<keyword evidence="3" id="KW-0238">DNA-binding</keyword>
<gene>
    <name evidence="7" type="primary">bHLH131</name>
</gene>
<dbReference type="ExpressionAtlas" id="K7WHF4">
    <property type="expression patterns" value="baseline and differential"/>
</dbReference>
<evidence type="ECO:0000256" key="1">
    <source>
        <dbReference type="ARBA" id="ARBA00005510"/>
    </source>
</evidence>
<dbReference type="PANTHER" id="PTHR46684:SF1">
    <property type="entry name" value="TRANSCRIPTION FACTOR MUTE"/>
    <property type="match status" value="1"/>
</dbReference>
<evidence type="ECO:0000256" key="5">
    <source>
        <dbReference type="SAM" id="MobiDB-lite"/>
    </source>
</evidence>
<sequence>MERMQLQGPIASSLWTDKQQVVASTSAAMAAQMPFLALLQGAGVVVEGAETEQQQYEHEHDGRKRQALARAVSKLDLLESCLTQAAAPAAAACAPVASRTTERRMKRPRTRARAAPPPEKRRKPEEAESQRMTHIAVERNRRRLMNDHLASLRSLIPSSYIPRVSHAMQSPCMHAAFRFDLTTQRLHAMQCRATRLRWWAVRSTT</sequence>
<feature type="compositionally biased region" description="Basic and acidic residues" evidence="5">
    <location>
        <begin position="118"/>
        <end position="132"/>
    </location>
</feature>
<organism evidence="7">
    <name type="scientific">Zea mays</name>
    <name type="common">Maize</name>
    <dbReference type="NCBI Taxonomy" id="4577"/>
    <lineage>
        <taxon>Eukaryota</taxon>
        <taxon>Viridiplantae</taxon>
        <taxon>Streptophyta</taxon>
        <taxon>Embryophyta</taxon>
        <taxon>Tracheophyta</taxon>
        <taxon>Spermatophyta</taxon>
        <taxon>Magnoliopsida</taxon>
        <taxon>Liliopsida</taxon>
        <taxon>Poales</taxon>
        <taxon>Poaceae</taxon>
        <taxon>PACMAD clade</taxon>
        <taxon>Panicoideae</taxon>
        <taxon>Andropogonodae</taxon>
        <taxon>Andropogoneae</taxon>
        <taxon>Tripsacinae</taxon>
        <taxon>Zea</taxon>
    </lineage>
</organism>
<dbReference type="Gene3D" id="4.10.280.10">
    <property type="entry name" value="Helix-loop-helix DNA-binding domain"/>
    <property type="match status" value="1"/>
</dbReference>
<evidence type="ECO:0000256" key="2">
    <source>
        <dbReference type="ARBA" id="ARBA00023015"/>
    </source>
</evidence>
<feature type="domain" description="BHLH" evidence="6">
    <location>
        <begin position="129"/>
        <end position="189"/>
    </location>
</feature>
<reference evidence="7" key="1">
    <citation type="submission" date="2014-04" db="EMBL/GenBank/DDBJ databases">
        <title>The Maize TFome - Development of a transcription factor open reading frame collection for functional genomics.</title>
        <authorList>
            <person name="Burdo B."/>
            <person name="Gray J."/>
            <person name="Goetting-Minesky M.P."/>
            <person name="Wittler B."/>
            <person name="Hunt M."/>
            <person name="Li T."/>
            <person name="Velliquette D."/>
            <person name="Thomas J."/>
            <person name="Gentzel I."/>
            <person name="Dos Santos Brito M."/>
            <person name="Mejia-Guerra M.K."/>
            <person name="Connolly L.N."/>
            <person name="Qaisi D."/>
            <person name="Li W."/>
            <person name="Casas M.I."/>
            <person name="Doseff A.I."/>
            <person name="Grotewold E."/>
        </authorList>
    </citation>
    <scope>NUCLEOTIDE SEQUENCE</scope>
</reference>
<name>K7WHF4_MAIZE</name>
<evidence type="ECO:0000256" key="3">
    <source>
        <dbReference type="ARBA" id="ARBA00023125"/>
    </source>
</evidence>
<proteinExistence type="evidence at transcript level"/>
<accession>K7WHF4</accession>
<evidence type="ECO:0000256" key="4">
    <source>
        <dbReference type="ARBA" id="ARBA00023163"/>
    </source>
</evidence>
<feature type="non-terminal residue" evidence="7">
    <location>
        <position position="205"/>
    </location>
</feature>
<dbReference type="InterPro" id="IPR011598">
    <property type="entry name" value="bHLH_dom"/>
</dbReference>
<protein>
    <submittedName>
        <fullName evidence="7">BHLH transcription factor</fullName>
    </submittedName>
</protein>
<feature type="region of interest" description="Disordered" evidence="5">
    <location>
        <begin position="92"/>
        <end position="132"/>
    </location>
</feature>
<dbReference type="GO" id="GO:0010052">
    <property type="term" value="P:guard cell differentiation"/>
    <property type="evidence" value="ECO:0007669"/>
    <property type="project" value="InterPro"/>
</dbReference>
<dbReference type="HOGENOM" id="CLU_1339310_0_0_1"/>
<dbReference type="InterPro" id="IPR044283">
    <property type="entry name" value="FAMA/SPEECHLESS/MUTE-like"/>
</dbReference>
<dbReference type="EMBL" id="KJ727944">
    <property type="protein sequence ID" value="AIB05435.1"/>
    <property type="molecule type" value="mRNA"/>
</dbReference>
<keyword evidence="2" id="KW-0805">Transcription regulation</keyword>
<evidence type="ECO:0000259" key="6">
    <source>
        <dbReference type="PROSITE" id="PS50888"/>
    </source>
</evidence>
<keyword evidence="4" id="KW-0804">Transcription</keyword>
<evidence type="ECO:0000313" key="7">
    <source>
        <dbReference type="EMBL" id="AIB05435.1"/>
    </source>
</evidence>
<dbReference type="GO" id="GO:0003700">
    <property type="term" value="F:DNA-binding transcription factor activity"/>
    <property type="evidence" value="ECO:0007669"/>
    <property type="project" value="InterPro"/>
</dbReference>
<dbReference type="InterPro" id="IPR036638">
    <property type="entry name" value="HLH_DNA-bd_sf"/>
</dbReference>
<dbReference type="PANTHER" id="PTHR46684">
    <property type="entry name" value="TRANSCRIPTION FACTOR FAMA"/>
    <property type="match status" value="1"/>
</dbReference>
<dbReference type="PROSITE" id="PS50888">
    <property type="entry name" value="BHLH"/>
    <property type="match status" value="1"/>
</dbReference>
<dbReference type="SUPFAM" id="SSF47459">
    <property type="entry name" value="HLH, helix-loop-helix DNA-binding domain"/>
    <property type="match status" value="1"/>
</dbReference>
<dbReference type="AlphaFoldDB" id="K7WHF4"/>
<dbReference type="GO" id="GO:0003677">
    <property type="term" value="F:DNA binding"/>
    <property type="evidence" value="ECO:0007669"/>
    <property type="project" value="UniProtKB-KW"/>
</dbReference>
<dbReference type="GO" id="GO:0046983">
    <property type="term" value="F:protein dimerization activity"/>
    <property type="evidence" value="ECO:0007669"/>
    <property type="project" value="InterPro"/>
</dbReference>
<comment type="similarity">
    <text evidence="1">Belongs to the bHLH protein family.</text>
</comment>
<dbReference type="Pfam" id="PF00010">
    <property type="entry name" value="HLH"/>
    <property type="match status" value="1"/>
</dbReference>